<reference evidence="3 6" key="1">
    <citation type="submission" date="2015-01" db="EMBL/GenBank/DDBJ databases">
        <title>Genome Sequence of Pseudomonas antarctica CMS 35.</title>
        <authorList>
            <person name="Voget S."/>
            <person name="Chow J."/>
            <person name="Daniel R."/>
            <person name="Streit W."/>
        </authorList>
    </citation>
    <scope>NUCLEOTIDE SEQUENCE [LARGE SCALE GENOMIC DNA]</scope>
    <source>
        <strain evidence="3 6">CMS 35</strain>
    </source>
</reference>
<evidence type="ECO:0000256" key="1">
    <source>
        <dbReference type="SAM" id="SignalP"/>
    </source>
</evidence>
<evidence type="ECO:0000313" key="4">
    <source>
        <dbReference type="EMBL" id="SDN18646.1"/>
    </source>
</evidence>
<organism evidence="4 5">
    <name type="scientific">Pseudomonas antarctica</name>
    <dbReference type="NCBI Taxonomy" id="219572"/>
    <lineage>
        <taxon>Bacteria</taxon>
        <taxon>Pseudomonadati</taxon>
        <taxon>Pseudomonadota</taxon>
        <taxon>Gammaproteobacteria</taxon>
        <taxon>Pseudomonadales</taxon>
        <taxon>Pseudomonadaceae</taxon>
        <taxon>Pseudomonas</taxon>
    </lineage>
</organism>
<dbReference type="GO" id="GO:0009289">
    <property type="term" value="C:pilus"/>
    <property type="evidence" value="ECO:0007669"/>
    <property type="project" value="InterPro"/>
</dbReference>
<evidence type="ECO:0000313" key="6">
    <source>
        <dbReference type="Proteomes" id="UP000748067"/>
    </source>
</evidence>
<evidence type="ECO:0000313" key="3">
    <source>
        <dbReference type="EMBL" id="KAF2411122.1"/>
    </source>
</evidence>
<proteinExistence type="predicted"/>
<dbReference type="GO" id="GO:0007155">
    <property type="term" value="P:cell adhesion"/>
    <property type="evidence" value="ECO:0007669"/>
    <property type="project" value="InterPro"/>
</dbReference>
<protein>
    <submittedName>
        <fullName evidence="4">Fimbrial protein</fullName>
    </submittedName>
</protein>
<reference evidence="4 5" key="2">
    <citation type="submission" date="2016-10" db="EMBL/GenBank/DDBJ databases">
        <authorList>
            <person name="de Groot N.N."/>
        </authorList>
    </citation>
    <scope>NUCLEOTIDE SEQUENCE [LARGE SCALE GENOMIC DNA]</scope>
    <source>
        <strain evidence="4 5">BS2772</strain>
    </source>
</reference>
<feature type="domain" description="Fimbrial-type adhesion" evidence="2">
    <location>
        <begin position="203"/>
        <end position="335"/>
    </location>
</feature>
<dbReference type="InterPro" id="IPR036937">
    <property type="entry name" value="Adhesion_dom_fimbrial_sf"/>
</dbReference>
<evidence type="ECO:0000313" key="5">
    <source>
        <dbReference type="Proteomes" id="UP000182470"/>
    </source>
</evidence>
<dbReference type="Proteomes" id="UP000182470">
    <property type="component" value="Chromosome I"/>
</dbReference>
<dbReference type="Proteomes" id="UP000748067">
    <property type="component" value="Unassembled WGS sequence"/>
</dbReference>
<dbReference type="AlphaFoldDB" id="A0A1G9ZDF0"/>
<name>A0A1G9ZDF0_9PSED</name>
<dbReference type="InterPro" id="IPR008966">
    <property type="entry name" value="Adhesion_dom_sf"/>
</dbReference>
<feature type="signal peptide" evidence="1">
    <location>
        <begin position="1"/>
        <end position="34"/>
    </location>
</feature>
<sequence>MIRGVFTPMSLTQRFLPMLLWAGAILPATSHALACREDGTNSIITQEALGTALAVAADAPNGSIIWESGPRSTNVICKDDYSVGREEVYFYVNPASVSIGTGIRVGIRYNNQPITQSTGKVGTGFFSDRGCNLANCKGWDKARFTLNFSVFIEKYDPTPPSGQASTLTSYRVFQLDGVRGLNSRPNSNFNYVVTGMNGIRFVPCTPELTITPSVVKFPTPSRKASIGEVASSANFSLNLRKGCDTPYTVSARFATTPGGGSVINSLLVPDNNTSVGISLSRAESQQPLPFNNWFTLQELMGLGQSHDEFRADLKWRTLPIPGAFDAAVVVDMYYK</sequence>
<dbReference type="Pfam" id="PF00419">
    <property type="entry name" value="Fimbrial"/>
    <property type="match status" value="1"/>
</dbReference>
<accession>A0A1G9ZDF0</accession>
<evidence type="ECO:0000259" key="2">
    <source>
        <dbReference type="Pfam" id="PF00419"/>
    </source>
</evidence>
<dbReference type="InterPro" id="IPR000259">
    <property type="entry name" value="Adhesion_dom_fimbrial"/>
</dbReference>
<dbReference type="Gene3D" id="2.60.40.1090">
    <property type="entry name" value="Fimbrial-type adhesion domain"/>
    <property type="match status" value="1"/>
</dbReference>
<feature type="chain" id="PRO_5009246511" evidence="1">
    <location>
        <begin position="35"/>
        <end position="335"/>
    </location>
</feature>
<dbReference type="EMBL" id="LT629704">
    <property type="protein sequence ID" value="SDN18646.1"/>
    <property type="molecule type" value="Genomic_DNA"/>
</dbReference>
<keyword evidence="6" id="KW-1185">Reference proteome</keyword>
<keyword evidence="1" id="KW-0732">Signal</keyword>
<dbReference type="SUPFAM" id="SSF49401">
    <property type="entry name" value="Bacterial adhesins"/>
    <property type="match status" value="1"/>
</dbReference>
<dbReference type="EMBL" id="JXDI01000001">
    <property type="protein sequence ID" value="KAF2411122.1"/>
    <property type="molecule type" value="Genomic_DNA"/>
</dbReference>
<gene>
    <name evidence="3" type="ORF">PSAN_35620</name>
    <name evidence="4" type="ORF">SAMN04490179_2994</name>
</gene>